<accession>A0A0E9VHM8</accession>
<organism evidence="1">
    <name type="scientific">Anguilla anguilla</name>
    <name type="common">European freshwater eel</name>
    <name type="synonym">Muraena anguilla</name>
    <dbReference type="NCBI Taxonomy" id="7936"/>
    <lineage>
        <taxon>Eukaryota</taxon>
        <taxon>Metazoa</taxon>
        <taxon>Chordata</taxon>
        <taxon>Craniata</taxon>
        <taxon>Vertebrata</taxon>
        <taxon>Euteleostomi</taxon>
        <taxon>Actinopterygii</taxon>
        <taxon>Neopterygii</taxon>
        <taxon>Teleostei</taxon>
        <taxon>Anguilliformes</taxon>
        <taxon>Anguillidae</taxon>
        <taxon>Anguilla</taxon>
    </lineage>
</organism>
<dbReference type="EMBL" id="GBXM01031662">
    <property type="protein sequence ID" value="JAH76915.1"/>
    <property type="molecule type" value="Transcribed_RNA"/>
</dbReference>
<dbReference type="PROSITE" id="PS51257">
    <property type="entry name" value="PROKAR_LIPOPROTEIN"/>
    <property type="match status" value="1"/>
</dbReference>
<evidence type="ECO:0000313" key="1">
    <source>
        <dbReference type="EMBL" id="JAH76915.1"/>
    </source>
</evidence>
<proteinExistence type="predicted"/>
<name>A0A0E9VHM8_ANGAN</name>
<protein>
    <submittedName>
        <fullName evidence="1">Uncharacterized protein</fullName>
    </submittedName>
</protein>
<reference evidence="1" key="2">
    <citation type="journal article" date="2015" name="Fish Shellfish Immunol.">
        <title>Early steps in the European eel (Anguilla anguilla)-Vibrio vulnificus interaction in the gills: Role of the RtxA13 toxin.</title>
        <authorList>
            <person name="Callol A."/>
            <person name="Pajuelo D."/>
            <person name="Ebbesson L."/>
            <person name="Teles M."/>
            <person name="MacKenzie S."/>
            <person name="Amaro C."/>
        </authorList>
    </citation>
    <scope>NUCLEOTIDE SEQUENCE</scope>
</reference>
<dbReference type="AlphaFoldDB" id="A0A0E9VHM8"/>
<reference evidence="1" key="1">
    <citation type="submission" date="2014-11" db="EMBL/GenBank/DDBJ databases">
        <authorList>
            <person name="Amaro Gonzalez C."/>
        </authorList>
    </citation>
    <scope>NUCLEOTIDE SEQUENCE</scope>
</reference>
<sequence length="33" mass="3380">MQEGQKALLFPFLSLCLGSAGSCGTVLSCSFAL</sequence>